<dbReference type="Pfam" id="PF06170">
    <property type="entry name" value="DUF983"/>
    <property type="match status" value="1"/>
</dbReference>
<feature type="transmembrane region" description="Helical" evidence="1">
    <location>
        <begin position="21"/>
        <end position="44"/>
    </location>
</feature>
<proteinExistence type="predicted"/>
<keyword evidence="1" id="KW-1133">Transmembrane helix</keyword>
<accession>A0A2S7ITQ5</accession>
<reference evidence="3" key="1">
    <citation type="submission" date="2018-02" db="EMBL/GenBank/DDBJ databases">
        <title>Genome sequencing of Solimonas sp. HR-BB.</title>
        <authorList>
            <person name="Lee Y."/>
            <person name="Jeon C.O."/>
        </authorList>
    </citation>
    <scope>NUCLEOTIDE SEQUENCE [LARGE SCALE GENOMIC DNA]</scope>
    <source>
        <strain evidence="3">HR-U</strain>
    </source>
</reference>
<evidence type="ECO:0008006" key="4">
    <source>
        <dbReference type="Google" id="ProtNLM"/>
    </source>
</evidence>
<dbReference type="OrthoDB" id="9790326at2"/>
<keyword evidence="3" id="KW-1185">Reference proteome</keyword>
<organism evidence="2 3">
    <name type="scientific">Siphonobacter curvatus</name>
    <dbReference type="NCBI Taxonomy" id="2094562"/>
    <lineage>
        <taxon>Bacteria</taxon>
        <taxon>Pseudomonadati</taxon>
        <taxon>Bacteroidota</taxon>
        <taxon>Cytophagia</taxon>
        <taxon>Cytophagales</taxon>
        <taxon>Cytophagaceae</taxon>
        <taxon>Siphonobacter</taxon>
    </lineage>
</organism>
<name>A0A2S7ITQ5_9BACT</name>
<dbReference type="AlphaFoldDB" id="A0A2S7ITQ5"/>
<comment type="caution">
    <text evidence="2">The sequence shown here is derived from an EMBL/GenBank/DDBJ whole genome shotgun (WGS) entry which is preliminary data.</text>
</comment>
<evidence type="ECO:0000313" key="3">
    <source>
        <dbReference type="Proteomes" id="UP000239590"/>
    </source>
</evidence>
<protein>
    <recommendedName>
        <fullName evidence="4">DUF983 domain-containing protein</fullName>
    </recommendedName>
</protein>
<dbReference type="Proteomes" id="UP000239590">
    <property type="component" value="Unassembled WGS sequence"/>
</dbReference>
<sequence>MYTFCPHCGQRYENEPGFFIGATYVSYALSVGIVLGTAIVLFNFFGDPSAFVYISVAIGLMLVTMPFNFRVARVIYIYLFSGIEYEENPRMITREKEV</sequence>
<feature type="transmembrane region" description="Helical" evidence="1">
    <location>
        <begin position="50"/>
        <end position="69"/>
    </location>
</feature>
<keyword evidence="1" id="KW-0812">Transmembrane</keyword>
<keyword evidence="1" id="KW-0472">Membrane</keyword>
<evidence type="ECO:0000313" key="2">
    <source>
        <dbReference type="EMBL" id="PQA61036.1"/>
    </source>
</evidence>
<dbReference type="InterPro" id="IPR009325">
    <property type="entry name" value="DUF983"/>
</dbReference>
<evidence type="ECO:0000256" key="1">
    <source>
        <dbReference type="SAM" id="Phobius"/>
    </source>
</evidence>
<gene>
    <name evidence="2" type="ORF">C5O19_07915</name>
</gene>
<dbReference type="EMBL" id="PTRA01000001">
    <property type="protein sequence ID" value="PQA61036.1"/>
    <property type="molecule type" value="Genomic_DNA"/>
</dbReference>